<accession>A0A9W5QHR3</accession>
<gene>
    <name evidence="1" type="ORF">IGU_04289</name>
</gene>
<reference evidence="1 2" key="1">
    <citation type="submission" date="2012-12" db="EMBL/GenBank/DDBJ databases">
        <title>The Genome Sequence of Bacillus cereus ISP2954.</title>
        <authorList>
            <consortium name="The Broad Institute Genome Sequencing Platform"/>
            <consortium name="The Broad Institute Genome Sequencing Center for Infectious Disease"/>
            <person name="Feldgarden M."/>
            <person name="Van der Auwera G.A."/>
            <person name="Mahillon J."/>
            <person name="Duprez V."/>
            <person name="Timmery S."/>
            <person name="Mattelet C."/>
            <person name="Dierick K."/>
            <person name="Sun M."/>
            <person name="Yu Z."/>
            <person name="Zhu L."/>
            <person name="Hu X."/>
            <person name="Shank E.B."/>
            <person name="Swiecicka I."/>
            <person name="Hansen B.M."/>
            <person name="Andrup L."/>
            <person name="Walker B."/>
            <person name="Young S.K."/>
            <person name="Zeng Q."/>
            <person name="Gargeya S."/>
            <person name="Fitzgerald M."/>
            <person name="Haas B."/>
            <person name="Abouelleil A."/>
            <person name="Alvarado L."/>
            <person name="Arachchi H.M."/>
            <person name="Berlin A.M."/>
            <person name="Chapman S.B."/>
            <person name="Dewar J."/>
            <person name="Goldberg J."/>
            <person name="Griggs A."/>
            <person name="Gujja S."/>
            <person name="Hansen M."/>
            <person name="Howarth C."/>
            <person name="Imamovic A."/>
            <person name="Larimer J."/>
            <person name="McCowan C."/>
            <person name="Murphy C."/>
            <person name="Neiman D."/>
            <person name="Pearson M."/>
            <person name="Priest M."/>
            <person name="Roberts A."/>
            <person name="Saif S."/>
            <person name="Shea T."/>
            <person name="Sisk P."/>
            <person name="Sykes S."/>
            <person name="Wortman J."/>
            <person name="Nusbaum C."/>
            <person name="Birren B."/>
        </authorList>
    </citation>
    <scope>NUCLEOTIDE SEQUENCE [LARGE SCALE GENOMIC DNA]</scope>
    <source>
        <strain evidence="1 2">ISP2954</strain>
    </source>
</reference>
<dbReference type="AlphaFoldDB" id="A0A9W5QHR3"/>
<comment type="caution">
    <text evidence="1">The sequence shown here is derived from an EMBL/GenBank/DDBJ whole genome shotgun (WGS) entry which is preliminary data.</text>
</comment>
<proteinExistence type="predicted"/>
<name>A0A9W5QHR3_BACCE</name>
<protein>
    <submittedName>
        <fullName evidence="1">Uncharacterized protein</fullName>
    </submittedName>
</protein>
<evidence type="ECO:0000313" key="2">
    <source>
        <dbReference type="Proteomes" id="UP000013989"/>
    </source>
</evidence>
<dbReference type="Proteomes" id="UP000013989">
    <property type="component" value="Unassembled WGS sequence"/>
</dbReference>
<sequence length="38" mass="4412">MNQLMLQDGVHDLEIGEIQHFSSYVKCMQDFIPLFVGQ</sequence>
<organism evidence="1 2">
    <name type="scientific">Bacillus cereus ISP2954</name>
    <dbReference type="NCBI Taxonomy" id="1053215"/>
    <lineage>
        <taxon>Bacteria</taxon>
        <taxon>Bacillati</taxon>
        <taxon>Bacillota</taxon>
        <taxon>Bacilli</taxon>
        <taxon>Bacillales</taxon>
        <taxon>Bacillaceae</taxon>
        <taxon>Bacillus</taxon>
        <taxon>Bacillus cereus group</taxon>
    </lineage>
</organism>
<dbReference type="EMBL" id="AHEJ01000043">
    <property type="protein sequence ID" value="EOP66437.1"/>
    <property type="molecule type" value="Genomic_DNA"/>
</dbReference>
<evidence type="ECO:0000313" key="1">
    <source>
        <dbReference type="EMBL" id="EOP66437.1"/>
    </source>
</evidence>